<dbReference type="InterPro" id="IPR006179">
    <property type="entry name" value="5_nucleotidase/apyrase"/>
</dbReference>
<evidence type="ECO:0000259" key="4">
    <source>
        <dbReference type="Pfam" id="PF02872"/>
    </source>
</evidence>
<dbReference type="AlphaFoldDB" id="A0A1Q5PYP9"/>
<feature type="domain" description="Calcineurin-like phosphoesterase" evidence="3">
    <location>
        <begin position="33"/>
        <end position="235"/>
    </location>
</feature>
<dbReference type="InterPro" id="IPR029052">
    <property type="entry name" value="Metallo-depent_PP-like"/>
</dbReference>
<dbReference type="RefSeq" id="WP_073822089.1">
    <property type="nucleotide sequence ID" value="NZ_MQVS01000001.1"/>
</dbReference>
<accession>A0A1Q5PYP9</accession>
<feature type="signal peptide" evidence="2">
    <location>
        <begin position="1"/>
        <end position="21"/>
    </location>
</feature>
<protein>
    <recommendedName>
        <fullName evidence="7">Bifunctional metallophosphatase/5'-nucleotidase</fullName>
    </recommendedName>
</protein>
<dbReference type="Gene3D" id="3.60.21.10">
    <property type="match status" value="1"/>
</dbReference>
<dbReference type="InterPro" id="IPR036907">
    <property type="entry name" value="5'-Nucleotdase_C_sf"/>
</dbReference>
<evidence type="ECO:0000256" key="2">
    <source>
        <dbReference type="SAM" id="SignalP"/>
    </source>
</evidence>
<gene>
    <name evidence="5" type="ORF">BSZ40_00175</name>
</gene>
<dbReference type="InParanoid" id="A0A1Q5PYP9"/>
<dbReference type="Gene3D" id="3.90.780.10">
    <property type="entry name" value="5'-Nucleotidase, C-terminal domain"/>
    <property type="match status" value="1"/>
</dbReference>
<dbReference type="Pfam" id="PF00149">
    <property type="entry name" value="Metallophos"/>
    <property type="match status" value="1"/>
</dbReference>
<keyword evidence="1 2" id="KW-0732">Signal</keyword>
<dbReference type="STRING" id="52770.BSZ40_00175"/>
<dbReference type="InterPro" id="IPR008334">
    <property type="entry name" value="5'-Nucleotdase_C"/>
</dbReference>
<dbReference type="GO" id="GO:0008768">
    <property type="term" value="F:UDP-sugar diphosphatase activity"/>
    <property type="evidence" value="ECO:0007669"/>
    <property type="project" value="TreeGrafter"/>
</dbReference>
<evidence type="ECO:0000313" key="6">
    <source>
        <dbReference type="Proteomes" id="UP000185612"/>
    </source>
</evidence>
<dbReference type="GO" id="GO:0030288">
    <property type="term" value="C:outer membrane-bounded periplasmic space"/>
    <property type="evidence" value="ECO:0007669"/>
    <property type="project" value="TreeGrafter"/>
</dbReference>
<dbReference type="Proteomes" id="UP000185612">
    <property type="component" value="Unassembled WGS sequence"/>
</dbReference>
<dbReference type="EMBL" id="MQVS01000001">
    <property type="protein sequence ID" value="OKL52582.1"/>
    <property type="molecule type" value="Genomic_DNA"/>
</dbReference>
<dbReference type="SUPFAM" id="SSF55816">
    <property type="entry name" value="5'-nucleotidase (syn. UDP-sugar hydrolase), C-terminal domain"/>
    <property type="match status" value="1"/>
</dbReference>
<dbReference type="InterPro" id="IPR004843">
    <property type="entry name" value="Calcineurin-like_PHP"/>
</dbReference>
<feature type="chain" id="PRO_5010368733" description="Bifunctional metallophosphatase/5'-nucleotidase" evidence="2">
    <location>
        <begin position="22"/>
        <end position="924"/>
    </location>
</feature>
<dbReference type="GO" id="GO:0009166">
    <property type="term" value="P:nucleotide catabolic process"/>
    <property type="evidence" value="ECO:0007669"/>
    <property type="project" value="InterPro"/>
</dbReference>
<dbReference type="PANTHER" id="PTHR11575">
    <property type="entry name" value="5'-NUCLEOTIDASE-RELATED"/>
    <property type="match status" value="1"/>
</dbReference>
<dbReference type="PRINTS" id="PR01607">
    <property type="entry name" value="APYRASEFAMLY"/>
</dbReference>
<proteinExistence type="predicted"/>
<dbReference type="SUPFAM" id="SSF56300">
    <property type="entry name" value="Metallo-dependent phosphatases"/>
    <property type="match status" value="1"/>
</dbReference>
<keyword evidence="6" id="KW-1185">Reference proteome</keyword>
<reference evidence="6" key="1">
    <citation type="submission" date="2016-12" db="EMBL/GenBank/DDBJ databases">
        <authorList>
            <person name="Meng X."/>
        </authorList>
    </citation>
    <scope>NUCLEOTIDE SEQUENCE [LARGE SCALE GENOMIC DNA]</scope>
    <source>
        <strain evidence="6">DSM 20732</strain>
    </source>
</reference>
<sequence length="924" mass="95475">MKMIALAAVGGLFASAVPATAAPASPAPVTLNLLNITDIHGHIDVGKEEAGAAVIGCYVDKERAAHPHTLFTSAGDNVGGSPFLSAILRDEPTIDALNLMGLDANVVGNHEFDRGWSDLRDRIIPRANFPHLGANVVGSDLPAYVVKETGGIKVGFVGVVTPDVPTLVTPDGVVGLEFTSAIDTANRVAGELKDGQAANGEAHVVVVLVHEDAAEIAAGLRGELVDVVFGGHTHREYVGLETIGADGKAIVAVEADHYGRALGRVSLDVDPHTKKVTGARAELVSAATMTEVCGTAPHPQIAEIVARAKTQADAEGDKPVATIASDFYRGTADGTAATAGANRGTESTAGNLLADVALWGLKNSTTIPVDIGLINAGGIRADLLRGDDGVVTYKEAFAVMPFGNAMTTTEITGAEFKQALEQQWQPEGSSRPILKLGVSSNVHYVFDPQAPTGQRITSVTIDGQPLDPQRTYTVGAVSFLIAGGDNFGALAAGRNRRDTGIIDVQLFIDYLAAQQAAGPVTAPLVQRSLALTLPTSGLQAGQEAEIALGSLGFTVTSEQVDQEVTVQLGQSKVTAPIDYTPDPTGDTTGRAVLRLPVPADLSGVQQLEVSTPGGSRFAVPVSVTGASPSTQRLTGGTLGELTAALAPHGHWEKTAVVVAGTQGRWLPLAAPLAAAVGGPVLHLDGTQAVPTLVEHLRQAGIERVAVIGWPPLSLGPALQRAGVRHEWLGAGWRTVVTNVAAWRTLQAADAPQQVLLADVAEPTALGVAAAVAPAVGAVVLPTSKGRLTPVAWWYLWSHQELPVVTVGGKARAAWERWQRWMPHSIRHLEGADALELGTAVAQIVPAPTGPVVVVNAHRPEAGAAAALVARSGGTLVLTDGQQVAPGMVDLLRQGPAGRALLIVGDEQAVSSAVQAEVEAAVHNR</sequence>
<feature type="domain" description="5'-Nucleotidase C-terminal" evidence="4">
    <location>
        <begin position="333"/>
        <end position="491"/>
    </location>
</feature>
<evidence type="ECO:0000313" key="5">
    <source>
        <dbReference type="EMBL" id="OKL52582.1"/>
    </source>
</evidence>
<dbReference type="PANTHER" id="PTHR11575:SF24">
    <property type="entry name" value="5'-NUCLEOTIDASE"/>
    <property type="match status" value="1"/>
</dbReference>
<evidence type="ECO:0000259" key="3">
    <source>
        <dbReference type="Pfam" id="PF00149"/>
    </source>
</evidence>
<dbReference type="Pfam" id="PF02872">
    <property type="entry name" value="5_nucleotid_C"/>
    <property type="match status" value="1"/>
</dbReference>
<comment type="caution">
    <text evidence="5">The sequence shown here is derived from an EMBL/GenBank/DDBJ whole genome shotgun (WGS) entry which is preliminary data.</text>
</comment>
<evidence type="ECO:0008006" key="7">
    <source>
        <dbReference type="Google" id="ProtNLM"/>
    </source>
</evidence>
<evidence type="ECO:0000256" key="1">
    <source>
        <dbReference type="ARBA" id="ARBA00022729"/>
    </source>
</evidence>
<organism evidence="5 6">
    <name type="scientific">Buchananella hordeovulneris</name>
    <dbReference type="NCBI Taxonomy" id="52770"/>
    <lineage>
        <taxon>Bacteria</taxon>
        <taxon>Bacillati</taxon>
        <taxon>Actinomycetota</taxon>
        <taxon>Actinomycetes</taxon>
        <taxon>Actinomycetales</taxon>
        <taxon>Actinomycetaceae</taxon>
        <taxon>Buchananella</taxon>
    </lineage>
</organism>
<name>A0A1Q5PYP9_9ACTO</name>
<dbReference type="GO" id="GO:0008253">
    <property type="term" value="F:5'-nucleotidase activity"/>
    <property type="evidence" value="ECO:0007669"/>
    <property type="project" value="TreeGrafter"/>
</dbReference>
<dbReference type="OrthoDB" id="1016457at2"/>